<name>A0A3M8CUA5_9BACL</name>
<dbReference type="Gene3D" id="3.40.710.10">
    <property type="entry name" value="DD-peptidase/beta-lactamase superfamily"/>
    <property type="match status" value="1"/>
</dbReference>
<accession>A0A3M8CUA5</accession>
<sequence length="342" mass="37452">MGLQGIVMDVRIGRHSAECWPFHGSYESHKQGPEFFTTKVGGIVMGTWQQVIQETLIDAPGVFGLAVTHLETGETAGNLENELFQLASAFKIPILVTLMRDVEAGKITLDQRVTLKWEERVPGSGILQELDAGAALTVKDLATLMTIVSDNFATDLILQLVGLDNVNAHMRELGFTQIHLRHNCWQLLNHCVGMEEPAASPEGFAEFERREETDDYEILLDVSQGTLENNVATPADLNRLLVMIGKKEILTPASCDLMLDILRRQHYNSRLPYLLPPGTKVAHKTGTVNEVVNDAGIIYLPDNKGAVAVTVLSRGIKDKQAAELTIAKVAKAVYDVSVGSGE</sequence>
<dbReference type="SUPFAM" id="SSF56601">
    <property type="entry name" value="beta-lactamase/transpeptidase-like"/>
    <property type="match status" value="1"/>
</dbReference>
<keyword evidence="2" id="KW-0378">Hydrolase</keyword>
<dbReference type="Proteomes" id="UP000269573">
    <property type="component" value="Unassembled WGS sequence"/>
</dbReference>
<dbReference type="GO" id="GO:0030655">
    <property type="term" value="P:beta-lactam antibiotic catabolic process"/>
    <property type="evidence" value="ECO:0007669"/>
    <property type="project" value="InterPro"/>
</dbReference>
<dbReference type="InterPro" id="IPR045155">
    <property type="entry name" value="Beta-lactam_cat"/>
</dbReference>
<protein>
    <submittedName>
        <fullName evidence="2">Serine hydrolase</fullName>
    </submittedName>
</protein>
<evidence type="ECO:0000313" key="2">
    <source>
        <dbReference type="EMBL" id="RNB79099.1"/>
    </source>
</evidence>
<dbReference type="AlphaFoldDB" id="A0A3M8CUA5"/>
<reference evidence="2 3" key="1">
    <citation type="submission" date="2018-10" db="EMBL/GenBank/DDBJ databases">
        <title>Phylogenomics of Brevibacillus.</title>
        <authorList>
            <person name="Dunlap C."/>
        </authorList>
    </citation>
    <scope>NUCLEOTIDE SEQUENCE [LARGE SCALE GENOMIC DNA]</scope>
    <source>
        <strain evidence="2 3">JCM 15774</strain>
    </source>
</reference>
<organism evidence="2 3">
    <name type="scientific">Brevibacillus nitrificans</name>
    <dbReference type="NCBI Taxonomy" id="651560"/>
    <lineage>
        <taxon>Bacteria</taxon>
        <taxon>Bacillati</taxon>
        <taxon>Bacillota</taxon>
        <taxon>Bacilli</taxon>
        <taxon>Bacillales</taxon>
        <taxon>Paenibacillaceae</taxon>
        <taxon>Brevibacillus</taxon>
    </lineage>
</organism>
<evidence type="ECO:0000313" key="3">
    <source>
        <dbReference type="Proteomes" id="UP000269573"/>
    </source>
</evidence>
<evidence type="ECO:0000259" key="1">
    <source>
        <dbReference type="Pfam" id="PF13354"/>
    </source>
</evidence>
<keyword evidence="3" id="KW-1185">Reference proteome</keyword>
<dbReference type="EMBL" id="RHHU01000021">
    <property type="protein sequence ID" value="RNB79099.1"/>
    <property type="molecule type" value="Genomic_DNA"/>
</dbReference>
<dbReference type="InterPro" id="IPR000871">
    <property type="entry name" value="Beta-lactam_class-A"/>
</dbReference>
<dbReference type="PANTHER" id="PTHR35333">
    <property type="entry name" value="BETA-LACTAMASE"/>
    <property type="match status" value="1"/>
</dbReference>
<comment type="caution">
    <text evidence="2">The sequence shown here is derived from an EMBL/GenBank/DDBJ whole genome shotgun (WGS) entry which is preliminary data.</text>
</comment>
<dbReference type="GO" id="GO:0008800">
    <property type="term" value="F:beta-lactamase activity"/>
    <property type="evidence" value="ECO:0007669"/>
    <property type="project" value="InterPro"/>
</dbReference>
<gene>
    <name evidence="2" type="ORF">EDM59_28030</name>
</gene>
<dbReference type="GO" id="GO:0046677">
    <property type="term" value="P:response to antibiotic"/>
    <property type="evidence" value="ECO:0007669"/>
    <property type="project" value="InterPro"/>
</dbReference>
<dbReference type="PANTHER" id="PTHR35333:SF3">
    <property type="entry name" value="BETA-LACTAMASE-TYPE TRANSPEPTIDASE FOLD CONTAINING PROTEIN"/>
    <property type="match status" value="1"/>
</dbReference>
<feature type="domain" description="Beta-lactamase class A catalytic" evidence="1">
    <location>
        <begin position="64"/>
        <end position="312"/>
    </location>
</feature>
<dbReference type="InterPro" id="IPR012338">
    <property type="entry name" value="Beta-lactam/transpept-like"/>
</dbReference>
<proteinExistence type="predicted"/>
<dbReference type="Pfam" id="PF13354">
    <property type="entry name" value="Beta-lactamase2"/>
    <property type="match status" value="1"/>
</dbReference>